<evidence type="ECO:0008006" key="3">
    <source>
        <dbReference type="Google" id="ProtNLM"/>
    </source>
</evidence>
<proteinExistence type="predicted"/>
<dbReference type="RefSeq" id="WP_254026288.1">
    <property type="nucleotide sequence ID" value="NZ_CAKXZS010000024.1"/>
</dbReference>
<reference evidence="1" key="1">
    <citation type="submission" date="2022-03" db="EMBL/GenBank/DDBJ databases">
        <authorList>
            <person name="Brunel B."/>
        </authorList>
    </citation>
    <scope>NUCLEOTIDE SEQUENCE</scope>
    <source>
        <strain evidence="1">STM4922sample</strain>
    </source>
</reference>
<evidence type="ECO:0000313" key="1">
    <source>
        <dbReference type="EMBL" id="CAH2402773.1"/>
    </source>
</evidence>
<evidence type="ECO:0000313" key="2">
    <source>
        <dbReference type="Proteomes" id="UP001152604"/>
    </source>
</evidence>
<accession>A0ABN8JXL4</accession>
<name>A0ABN8JXL4_9HYPH</name>
<sequence>MTVIQTCALPEQAFLSKYAEGGGYTDCFVIEMAGQISLAAFVEAFYTTWLFKLERALLVLAAKPSTDLQAKELAAGTRSTFAAWIVEERAEHQLLMCDLTTRTRSWFMIAATTRGTRRATLLFFGSAVTATINEATGEETIGPIFHSLMGFHRIYSKALLHATRSRLNRTG</sequence>
<keyword evidence="2" id="KW-1185">Reference proteome</keyword>
<gene>
    <name evidence="1" type="ORF">MES4922_300044</name>
</gene>
<organism evidence="1 2">
    <name type="scientific">Mesorhizobium ventifaucium</name>
    <dbReference type="NCBI Taxonomy" id="666020"/>
    <lineage>
        <taxon>Bacteria</taxon>
        <taxon>Pseudomonadati</taxon>
        <taxon>Pseudomonadota</taxon>
        <taxon>Alphaproteobacteria</taxon>
        <taxon>Hyphomicrobiales</taxon>
        <taxon>Phyllobacteriaceae</taxon>
        <taxon>Mesorhizobium</taxon>
    </lineage>
</organism>
<comment type="caution">
    <text evidence="1">The sequence shown here is derived from an EMBL/GenBank/DDBJ whole genome shotgun (WGS) entry which is preliminary data.</text>
</comment>
<dbReference type="Proteomes" id="UP001152604">
    <property type="component" value="Unassembled WGS sequence"/>
</dbReference>
<protein>
    <recommendedName>
        <fullName evidence="3">DUF2867 domain-containing protein</fullName>
    </recommendedName>
</protein>
<dbReference type="EMBL" id="CAKXZS010000024">
    <property type="protein sequence ID" value="CAH2402773.1"/>
    <property type="molecule type" value="Genomic_DNA"/>
</dbReference>